<feature type="transmembrane region" description="Helical" evidence="6">
    <location>
        <begin position="124"/>
        <end position="143"/>
    </location>
</feature>
<feature type="transmembrane region" description="Helical" evidence="6">
    <location>
        <begin position="97"/>
        <end position="115"/>
    </location>
</feature>
<keyword evidence="3 6" id="KW-0812">Transmembrane</keyword>
<feature type="transmembrane region" description="Helical" evidence="6">
    <location>
        <begin position="149"/>
        <end position="169"/>
    </location>
</feature>
<dbReference type="InterPro" id="IPR037185">
    <property type="entry name" value="EmrE-like"/>
</dbReference>
<dbReference type="PANTHER" id="PTHR32322">
    <property type="entry name" value="INNER MEMBRANE TRANSPORTER"/>
    <property type="match status" value="1"/>
</dbReference>
<feature type="domain" description="EamA" evidence="7">
    <location>
        <begin position="9"/>
        <end position="138"/>
    </location>
</feature>
<comment type="similarity">
    <text evidence="2">Belongs to the EamA transporter family.</text>
</comment>
<feature type="transmembrane region" description="Helical" evidence="6">
    <location>
        <begin position="238"/>
        <end position="262"/>
    </location>
</feature>
<keyword evidence="9" id="KW-1185">Reference proteome</keyword>
<evidence type="ECO:0000259" key="7">
    <source>
        <dbReference type="Pfam" id="PF00892"/>
    </source>
</evidence>
<feature type="transmembrane region" description="Helical" evidence="6">
    <location>
        <begin position="268"/>
        <end position="285"/>
    </location>
</feature>
<protein>
    <submittedName>
        <fullName evidence="8">DMT family transporter</fullName>
    </submittedName>
</protein>
<dbReference type="Pfam" id="PF00892">
    <property type="entry name" value="EamA"/>
    <property type="match status" value="2"/>
</dbReference>
<evidence type="ECO:0000313" key="9">
    <source>
        <dbReference type="Proteomes" id="UP001526430"/>
    </source>
</evidence>
<dbReference type="EMBL" id="JAPFQI010000008">
    <property type="protein sequence ID" value="MCW8086402.1"/>
    <property type="molecule type" value="Genomic_DNA"/>
</dbReference>
<keyword evidence="4 6" id="KW-1133">Transmembrane helix</keyword>
<gene>
    <name evidence="8" type="ORF">OF850_12240</name>
</gene>
<proteinExistence type="inferred from homology"/>
<evidence type="ECO:0000256" key="5">
    <source>
        <dbReference type="ARBA" id="ARBA00023136"/>
    </source>
</evidence>
<sequence length="287" mass="29835">MSQARALRLLLMAVVLFGGVWPVTKDALRDATPLWFGFSRAALAAVATTLLMAAMGRLRLPGRADWPAVLAVGTLQIGAFFAFAHAALFHVPAGRTAVLANVTIFWLVPLSVWMLGEVVSARRWGAAAVGLAGVAVMTGPWAFDWSAPGMLSGHALLLGASLCWSVAIVATRLRPPMTPMIALLPTIFTVGALVQLPVALWRESDGGLGWGAAFQAGFIGLVAAPVGTWALIEAGRHLNAVVASLGFLLVPVVGVALATLWLGEPLGWDLLLGGTLVVLSVVLAAKG</sequence>
<reference evidence="8 9" key="1">
    <citation type="submission" date="2022-10" db="EMBL/GenBank/DDBJ databases">
        <title>Roseococcus glaciei nov., sp. nov., isolated from glacier.</title>
        <authorList>
            <person name="Liu Q."/>
            <person name="Xin Y.-H."/>
        </authorList>
    </citation>
    <scope>NUCLEOTIDE SEQUENCE [LARGE SCALE GENOMIC DNA]</scope>
    <source>
        <strain evidence="8 9">MDT2-1-1</strain>
    </source>
</reference>
<dbReference type="InterPro" id="IPR050638">
    <property type="entry name" value="AA-Vitamin_Transporters"/>
</dbReference>
<dbReference type="PANTHER" id="PTHR32322:SF2">
    <property type="entry name" value="EAMA DOMAIN-CONTAINING PROTEIN"/>
    <property type="match status" value="1"/>
</dbReference>
<feature type="transmembrane region" description="Helical" evidence="6">
    <location>
        <begin position="38"/>
        <end position="56"/>
    </location>
</feature>
<dbReference type="SUPFAM" id="SSF103481">
    <property type="entry name" value="Multidrug resistance efflux transporter EmrE"/>
    <property type="match status" value="2"/>
</dbReference>
<evidence type="ECO:0000256" key="3">
    <source>
        <dbReference type="ARBA" id="ARBA00022692"/>
    </source>
</evidence>
<evidence type="ECO:0000256" key="1">
    <source>
        <dbReference type="ARBA" id="ARBA00004141"/>
    </source>
</evidence>
<evidence type="ECO:0000256" key="2">
    <source>
        <dbReference type="ARBA" id="ARBA00007362"/>
    </source>
</evidence>
<evidence type="ECO:0000256" key="4">
    <source>
        <dbReference type="ARBA" id="ARBA00022989"/>
    </source>
</evidence>
<feature type="transmembrane region" description="Helical" evidence="6">
    <location>
        <begin position="181"/>
        <end position="201"/>
    </location>
</feature>
<feature type="transmembrane region" description="Helical" evidence="6">
    <location>
        <begin position="207"/>
        <end position="231"/>
    </location>
</feature>
<evidence type="ECO:0000313" key="8">
    <source>
        <dbReference type="EMBL" id="MCW8086402.1"/>
    </source>
</evidence>
<dbReference type="Proteomes" id="UP001526430">
    <property type="component" value="Unassembled WGS sequence"/>
</dbReference>
<dbReference type="RefSeq" id="WP_301590427.1">
    <property type="nucleotide sequence ID" value="NZ_JAPFQI010000008.1"/>
</dbReference>
<keyword evidence="5 6" id="KW-0472">Membrane</keyword>
<comment type="caution">
    <text evidence="8">The sequence shown here is derived from an EMBL/GenBank/DDBJ whole genome shotgun (WGS) entry which is preliminary data.</text>
</comment>
<comment type="subcellular location">
    <subcellularLocation>
        <location evidence="1">Membrane</location>
        <topology evidence="1">Multi-pass membrane protein</topology>
    </subcellularLocation>
</comment>
<evidence type="ECO:0000256" key="6">
    <source>
        <dbReference type="SAM" id="Phobius"/>
    </source>
</evidence>
<accession>A0ABT3NW62</accession>
<name>A0ABT3NW62_9PROT</name>
<feature type="transmembrane region" description="Helical" evidence="6">
    <location>
        <begin position="68"/>
        <end position="91"/>
    </location>
</feature>
<organism evidence="8 9">
    <name type="scientific">Sabulicella glaciei</name>
    <dbReference type="NCBI Taxonomy" id="2984948"/>
    <lineage>
        <taxon>Bacteria</taxon>
        <taxon>Pseudomonadati</taxon>
        <taxon>Pseudomonadota</taxon>
        <taxon>Alphaproteobacteria</taxon>
        <taxon>Acetobacterales</taxon>
        <taxon>Acetobacteraceae</taxon>
        <taxon>Sabulicella</taxon>
    </lineage>
</organism>
<feature type="domain" description="EamA" evidence="7">
    <location>
        <begin position="152"/>
        <end position="284"/>
    </location>
</feature>
<dbReference type="InterPro" id="IPR000620">
    <property type="entry name" value="EamA_dom"/>
</dbReference>